<dbReference type="InterPro" id="IPR050093">
    <property type="entry name" value="ABC_SmlMolc_Importer"/>
</dbReference>
<evidence type="ECO:0000256" key="2">
    <source>
        <dbReference type="ARBA" id="ARBA00022741"/>
    </source>
</evidence>
<accession>A0A8J6YMH8</accession>
<dbReference type="RefSeq" id="WP_192534467.1">
    <property type="nucleotide sequence ID" value="NZ_JACZHT010000005.1"/>
</dbReference>
<dbReference type="PANTHER" id="PTHR42781">
    <property type="entry name" value="SPERMIDINE/PUTRESCINE IMPORT ATP-BINDING PROTEIN POTA"/>
    <property type="match status" value="1"/>
</dbReference>
<evidence type="ECO:0000313" key="7">
    <source>
        <dbReference type="EMBL" id="MBE1237453.1"/>
    </source>
</evidence>
<dbReference type="InterPro" id="IPR017871">
    <property type="entry name" value="ABC_transporter-like_CS"/>
</dbReference>
<dbReference type="InterPro" id="IPR027417">
    <property type="entry name" value="P-loop_NTPase"/>
</dbReference>
<dbReference type="GO" id="GO:0016887">
    <property type="term" value="F:ATP hydrolysis activity"/>
    <property type="evidence" value="ECO:0007669"/>
    <property type="project" value="InterPro"/>
</dbReference>
<dbReference type="Pfam" id="PF00005">
    <property type="entry name" value="ABC_tran"/>
    <property type="match status" value="1"/>
</dbReference>
<keyword evidence="1" id="KW-0813">Transport</keyword>
<keyword evidence="4" id="KW-1278">Translocase</keyword>
<keyword evidence="3 7" id="KW-0067">ATP-binding</keyword>
<keyword evidence="2" id="KW-0547">Nucleotide-binding</keyword>
<dbReference type="PROSITE" id="PS00211">
    <property type="entry name" value="ABC_TRANSPORTER_1"/>
    <property type="match status" value="1"/>
</dbReference>
<evidence type="ECO:0000256" key="1">
    <source>
        <dbReference type="ARBA" id="ARBA00022448"/>
    </source>
</evidence>
<dbReference type="GO" id="GO:0015419">
    <property type="term" value="F:ABC-type sulfate transporter activity"/>
    <property type="evidence" value="ECO:0007669"/>
    <property type="project" value="InterPro"/>
</dbReference>
<dbReference type="AlphaFoldDB" id="A0A8J6YMH8"/>
<dbReference type="InterPro" id="IPR005666">
    <property type="entry name" value="Sulph_transpt1"/>
</dbReference>
<dbReference type="Proteomes" id="UP000631034">
    <property type="component" value="Unassembled WGS sequence"/>
</dbReference>
<dbReference type="NCBIfam" id="TIGR00968">
    <property type="entry name" value="3a0106s01"/>
    <property type="match status" value="1"/>
</dbReference>
<keyword evidence="8" id="KW-1185">Reference proteome</keyword>
<evidence type="ECO:0000256" key="5">
    <source>
        <dbReference type="ARBA" id="ARBA00023032"/>
    </source>
</evidence>
<keyword evidence="5" id="KW-0764">Sulfate transport</keyword>
<gene>
    <name evidence="7" type="primary">cysA</name>
    <name evidence="7" type="ORF">IHV25_07300</name>
</gene>
<dbReference type="GO" id="GO:0043190">
    <property type="term" value="C:ATP-binding cassette (ABC) transporter complex"/>
    <property type="evidence" value="ECO:0007669"/>
    <property type="project" value="InterPro"/>
</dbReference>
<proteinExistence type="predicted"/>
<organism evidence="7 8">
    <name type="scientific">Phaeovibrio sulfidiphilus</name>
    <dbReference type="NCBI Taxonomy" id="1220600"/>
    <lineage>
        <taxon>Bacteria</taxon>
        <taxon>Pseudomonadati</taxon>
        <taxon>Pseudomonadota</taxon>
        <taxon>Alphaproteobacteria</taxon>
        <taxon>Rhodospirillales</taxon>
        <taxon>Rhodospirillaceae</taxon>
        <taxon>Phaeovibrio</taxon>
    </lineage>
</organism>
<dbReference type="GO" id="GO:0005524">
    <property type="term" value="F:ATP binding"/>
    <property type="evidence" value="ECO:0007669"/>
    <property type="project" value="UniProtKB-KW"/>
</dbReference>
<evidence type="ECO:0000256" key="4">
    <source>
        <dbReference type="ARBA" id="ARBA00022967"/>
    </source>
</evidence>
<sequence length="365" mass="40100">MRIEVEDLHKSFSDYPALRGVNLCVEDGELLALLGPSGSGKTTLLRVIAGLDYPERGRILFNGRDVAGVPVQKRGVGFVFQHYALFRHMRVWKNVAFGLEARPLFQRPSRAERHARAMELLDLVQLGGLGNRFPGQLSGGQRQRVALARALAIDPAALFLDEPFGALDAKVRRELRRWLRDLHDRTGHTTLFVTHDQEEALELADRVVVMRDGQIEQIGTPEEIFLRPATGFVYGFLGETNALDVQVSGGRVFHDGLEAPLLEGAARPDGPARLFVRPAEVLLEPVRETGAPASGPVARVTQVRRRLESLHLDLVLEATGASLEATIGGADPAGQPTPGDRMTVRIGECRLYDPETGSPPRVEKK</sequence>
<dbReference type="InterPro" id="IPR003593">
    <property type="entry name" value="AAA+_ATPase"/>
</dbReference>
<feature type="domain" description="ABC transporter" evidence="6">
    <location>
        <begin position="3"/>
        <end position="237"/>
    </location>
</feature>
<dbReference type="PANTHER" id="PTHR42781:SF4">
    <property type="entry name" value="SPERMIDINE_PUTRESCINE IMPORT ATP-BINDING PROTEIN POTA"/>
    <property type="match status" value="1"/>
</dbReference>
<dbReference type="GO" id="GO:0015697">
    <property type="term" value="P:quaternary ammonium group transport"/>
    <property type="evidence" value="ECO:0007669"/>
    <property type="project" value="UniProtKB-ARBA"/>
</dbReference>
<reference evidence="7" key="1">
    <citation type="submission" date="2020-10" db="EMBL/GenBank/DDBJ databases">
        <title>Genome sequence of the unusual species of purple photosynthetic bacteria, Phaeovibrio sulfidiphilus DSM 23193, type strain.</title>
        <authorList>
            <person name="Kyndt J.A."/>
            <person name="Meyer T.E."/>
        </authorList>
    </citation>
    <scope>NUCLEOTIDE SEQUENCE</scope>
    <source>
        <strain evidence="7">DSM 23193</strain>
    </source>
</reference>
<dbReference type="SMART" id="SM00382">
    <property type="entry name" value="AAA"/>
    <property type="match status" value="1"/>
</dbReference>
<evidence type="ECO:0000256" key="3">
    <source>
        <dbReference type="ARBA" id="ARBA00022840"/>
    </source>
</evidence>
<protein>
    <submittedName>
        <fullName evidence="7">Sulfate ABC transporter ATP-binding protein</fullName>
    </submittedName>
</protein>
<dbReference type="EMBL" id="JACZHT010000005">
    <property type="protein sequence ID" value="MBE1237453.1"/>
    <property type="molecule type" value="Genomic_DNA"/>
</dbReference>
<evidence type="ECO:0000259" key="6">
    <source>
        <dbReference type="PROSITE" id="PS50893"/>
    </source>
</evidence>
<dbReference type="InterPro" id="IPR003439">
    <property type="entry name" value="ABC_transporter-like_ATP-bd"/>
</dbReference>
<evidence type="ECO:0000313" key="8">
    <source>
        <dbReference type="Proteomes" id="UP000631034"/>
    </source>
</evidence>
<dbReference type="Gene3D" id="3.40.50.300">
    <property type="entry name" value="P-loop containing nucleotide triphosphate hydrolases"/>
    <property type="match status" value="1"/>
</dbReference>
<name>A0A8J6YMH8_9PROT</name>
<comment type="caution">
    <text evidence="7">The sequence shown here is derived from an EMBL/GenBank/DDBJ whole genome shotgun (WGS) entry which is preliminary data.</text>
</comment>
<dbReference type="PROSITE" id="PS50893">
    <property type="entry name" value="ABC_TRANSPORTER_2"/>
    <property type="match status" value="1"/>
</dbReference>
<dbReference type="FunFam" id="3.40.50.300:FF:000425">
    <property type="entry name" value="Probable ABC transporter, ATP-binding subunit"/>
    <property type="match status" value="1"/>
</dbReference>
<dbReference type="SUPFAM" id="SSF52540">
    <property type="entry name" value="P-loop containing nucleoside triphosphate hydrolases"/>
    <property type="match status" value="1"/>
</dbReference>